<comment type="similarity">
    <text evidence="2 11">Belongs to the sodium:solute symporter (SSF) (TC 2.A.21) family.</text>
</comment>
<evidence type="ECO:0000256" key="10">
    <source>
        <dbReference type="ARBA" id="ARBA00023201"/>
    </source>
</evidence>
<dbReference type="InterPro" id="IPR051163">
    <property type="entry name" value="Sodium:Solute_Symporter_SSF"/>
</dbReference>
<dbReference type="PROSITE" id="PS50283">
    <property type="entry name" value="NA_SOLUT_SYMP_3"/>
    <property type="match status" value="1"/>
</dbReference>
<feature type="transmembrane region" description="Helical" evidence="12">
    <location>
        <begin position="368"/>
        <end position="394"/>
    </location>
</feature>
<comment type="subcellular location">
    <subcellularLocation>
        <location evidence="1">Cell membrane</location>
        <topology evidence="1">Multi-pass membrane protein</topology>
    </subcellularLocation>
</comment>
<evidence type="ECO:0000256" key="5">
    <source>
        <dbReference type="ARBA" id="ARBA00022692"/>
    </source>
</evidence>
<dbReference type="PANTHER" id="PTHR42985:SF21">
    <property type="entry name" value="SODIUM-DEPENDENT MULTIVITAMIN TRANSPORTER-LIKE PROTEIN"/>
    <property type="match status" value="1"/>
</dbReference>
<evidence type="ECO:0000256" key="6">
    <source>
        <dbReference type="ARBA" id="ARBA00022989"/>
    </source>
</evidence>
<dbReference type="Proteomes" id="UP000695000">
    <property type="component" value="Unplaced"/>
</dbReference>
<keyword evidence="8" id="KW-0406">Ion transport</keyword>
<keyword evidence="6 12" id="KW-1133">Transmembrane helix</keyword>
<feature type="transmembrane region" description="Helical" evidence="12">
    <location>
        <begin position="169"/>
        <end position="193"/>
    </location>
</feature>
<feature type="transmembrane region" description="Helical" evidence="12">
    <location>
        <begin position="136"/>
        <end position="157"/>
    </location>
</feature>
<protein>
    <submittedName>
        <fullName evidence="14">Sodium-coupled monocarboxylate transporter 2-like</fullName>
    </submittedName>
</protein>
<feature type="transmembrane region" description="Helical" evidence="12">
    <location>
        <begin position="343"/>
        <end position="362"/>
    </location>
</feature>
<evidence type="ECO:0000256" key="2">
    <source>
        <dbReference type="ARBA" id="ARBA00006434"/>
    </source>
</evidence>
<keyword evidence="5 12" id="KW-0812">Transmembrane</keyword>
<gene>
    <name evidence="14" type="primary">LOC108562936</name>
</gene>
<feature type="transmembrane region" description="Helical" evidence="12">
    <location>
        <begin position="239"/>
        <end position="261"/>
    </location>
</feature>
<proteinExistence type="inferred from homology"/>
<keyword evidence="7" id="KW-0915">Sodium</keyword>
<evidence type="ECO:0000256" key="1">
    <source>
        <dbReference type="ARBA" id="ARBA00004651"/>
    </source>
</evidence>
<evidence type="ECO:0000256" key="8">
    <source>
        <dbReference type="ARBA" id="ARBA00023065"/>
    </source>
</evidence>
<evidence type="ECO:0000256" key="3">
    <source>
        <dbReference type="ARBA" id="ARBA00022448"/>
    </source>
</evidence>
<organism evidence="13 14">
    <name type="scientific">Nicrophorus vespilloides</name>
    <name type="common">Boreal carrion beetle</name>
    <dbReference type="NCBI Taxonomy" id="110193"/>
    <lineage>
        <taxon>Eukaryota</taxon>
        <taxon>Metazoa</taxon>
        <taxon>Ecdysozoa</taxon>
        <taxon>Arthropoda</taxon>
        <taxon>Hexapoda</taxon>
        <taxon>Insecta</taxon>
        <taxon>Pterygota</taxon>
        <taxon>Neoptera</taxon>
        <taxon>Endopterygota</taxon>
        <taxon>Coleoptera</taxon>
        <taxon>Polyphaga</taxon>
        <taxon>Staphyliniformia</taxon>
        <taxon>Silphidae</taxon>
        <taxon>Nicrophorinae</taxon>
        <taxon>Nicrophorus</taxon>
    </lineage>
</organism>
<keyword evidence="4" id="KW-1003">Cell membrane</keyword>
<evidence type="ECO:0000313" key="13">
    <source>
        <dbReference type="Proteomes" id="UP000695000"/>
    </source>
</evidence>
<keyword evidence="10" id="KW-0739">Sodium transport</keyword>
<keyword evidence="3" id="KW-0813">Transport</keyword>
<feature type="transmembrane region" description="Helical" evidence="12">
    <location>
        <begin position="61"/>
        <end position="81"/>
    </location>
</feature>
<dbReference type="InterPro" id="IPR001734">
    <property type="entry name" value="Na/solute_symporter"/>
</dbReference>
<accession>A0ABM1MQT6</accession>
<dbReference type="PANTHER" id="PTHR42985">
    <property type="entry name" value="SODIUM-COUPLED MONOCARBOXYLATE TRANSPORTER"/>
    <property type="match status" value="1"/>
</dbReference>
<dbReference type="Pfam" id="PF00474">
    <property type="entry name" value="SSF"/>
    <property type="match status" value="2"/>
</dbReference>
<evidence type="ECO:0000256" key="4">
    <source>
        <dbReference type="ARBA" id="ARBA00022475"/>
    </source>
</evidence>
<sequence>MENSSMNLQEQELYRSKFQWHDYVLFAIMVLISVFLGIYHGYFSKKQSVNDYLTGSRNMKVIPIAFSLTASLVSGVSMVALPADIYIFGATNILIPILVPVVLLFSCQYVLPVLYHLKLTSIYEYIELRFDQRMRVIASFLYILYMVPTLPAMLYVPALALSQGTGFNVHYFTVSMSFICIFYTTIGGFKAVISTDTIQFIFMLVANLGIIFMGVWHSGGLTNIYQSSLESGRLDIEAVMLFGFGFLIFGLASVGFGLIIFDEFKDCDPISSGKIRRPDELTTFYILSVTKHLPGIAGLYISGVFSGSLSSMSASINALSCTIYKDFVSFNLNEEWKKHSSTFIRIISVMIGLISIALVFVLETLGNVYPAIISMGSIAAGPMLGLFILGLFTVRANAKVASKL</sequence>
<dbReference type="GeneID" id="108562936"/>
<reference evidence="14" key="1">
    <citation type="submission" date="2025-08" db="UniProtKB">
        <authorList>
            <consortium name="RefSeq"/>
        </authorList>
    </citation>
    <scope>IDENTIFICATION</scope>
    <source>
        <tissue evidence="14">Whole Larva</tissue>
    </source>
</reference>
<feature type="transmembrane region" description="Helical" evidence="12">
    <location>
        <begin position="200"/>
        <end position="219"/>
    </location>
</feature>
<dbReference type="RefSeq" id="XP_017776936.1">
    <property type="nucleotide sequence ID" value="XM_017921447.1"/>
</dbReference>
<evidence type="ECO:0000256" key="12">
    <source>
        <dbReference type="SAM" id="Phobius"/>
    </source>
</evidence>
<evidence type="ECO:0000256" key="11">
    <source>
        <dbReference type="RuleBase" id="RU362091"/>
    </source>
</evidence>
<keyword evidence="13" id="KW-1185">Reference proteome</keyword>
<dbReference type="InterPro" id="IPR038377">
    <property type="entry name" value="Na/Glc_symporter_sf"/>
</dbReference>
<feature type="transmembrane region" description="Helical" evidence="12">
    <location>
        <begin position="20"/>
        <end position="40"/>
    </location>
</feature>
<name>A0ABM1MQT6_NICVS</name>
<dbReference type="Gene3D" id="1.20.1730.10">
    <property type="entry name" value="Sodium/glucose cotransporter"/>
    <property type="match status" value="2"/>
</dbReference>
<keyword evidence="9 12" id="KW-0472">Membrane</keyword>
<evidence type="ECO:0000256" key="7">
    <source>
        <dbReference type="ARBA" id="ARBA00023053"/>
    </source>
</evidence>
<evidence type="ECO:0000256" key="9">
    <source>
        <dbReference type="ARBA" id="ARBA00023136"/>
    </source>
</evidence>
<feature type="transmembrane region" description="Helical" evidence="12">
    <location>
        <begin position="93"/>
        <end position="115"/>
    </location>
</feature>
<evidence type="ECO:0000313" key="14">
    <source>
        <dbReference type="RefSeq" id="XP_017776936.1"/>
    </source>
</evidence>